<dbReference type="InterPro" id="IPR050461">
    <property type="entry name" value="Nitroreductase_HadB/RutE"/>
</dbReference>
<organism evidence="2 3">
    <name type="scientific">Acrasis kona</name>
    <dbReference type="NCBI Taxonomy" id="1008807"/>
    <lineage>
        <taxon>Eukaryota</taxon>
        <taxon>Discoba</taxon>
        <taxon>Heterolobosea</taxon>
        <taxon>Tetramitia</taxon>
        <taxon>Eutetramitia</taxon>
        <taxon>Acrasidae</taxon>
        <taxon>Acrasis</taxon>
    </lineage>
</organism>
<proteinExistence type="predicted"/>
<accession>A0AAW2YSE8</accession>
<dbReference type="GO" id="GO:0016491">
    <property type="term" value="F:oxidoreductase activity"/>
    <property type="evidence" value="ECO:0007669"/>
    <property type="project" value="InterPro"/>
</dbReference>
<dbReference type="Gene3D" id="3.40.109.10">
    <property type="entry name" value="NADH Oxidase"/>
    <property type="match status" value="1"/>
</dbReference>
<dbReference type="PANTHER" id="PTHR43543:SF1">
    <property type="entry name" value="MALONIC SEMIALDEHYDE REDUCTASE RUTE-RELATED"/>
    <property type="match status" value="1"/>
</dbReference>
<dbReference type="InterPro" id="IPR000415">
    <property type="entry name" value="Nitroreductase-like"/>
</dbReference>
<evidence type="ECO:0000313" key="3">
    <source>
        <dbReference type="Proteomes" id="UP001431209"/>
    </source>
</evidence>
<dbReference type="Proteomes" id="UP001431209">
    <property type="component" value="Unassembled WGS sequence"/>
</dbReference>
<dbReference type="AlphaFoldDB" id="A0AAW2YSE8"/>
<gene>
    <name evidence="2" type="ORF">AKO1_007471</name>
</gene>
<evidence type="ECO:0000313" key="2">
    <source>
        <dbReference type="EMBL" id="KAL0479783.1"/>
    </source>
</evidence>
<dbReference type="SUPFAM" id="SSF55469">
    <property type="entry name" value="FMN-dependent nitroreductase-like"/>
    <property type="match status" value="1"/>
</dbReference>
<dbReference type="PANTHER" id="PTHR43543">
    <property type="entry name" value="MALONIC SEMIALDEHYDE REDUCTASE RUTE-RELATED"/>
    <property type="match status" value="1"/>
</dbReference>
<protein>
    <submittedName>
        <fullName evidence="2">NADH dehydrogenase nox</fullName>
    </submittedName>
</protein>
<dbReference type="InterPro" id="IPR029479">
    <property type="entry name" value="Nitroreductase"/>
</dbReference>
<dbReference type="EMBL" id="JAOPGA020000603">
    <property type="protein sequence ID" value="KAL0479783.1"/>
    <property type="molecule type" value="Genomic_DNA"/>
</dbReference>
<evidence type="ECO:0000259" key="1">
    <source>
        <dbReference type="Pfam" id="PF00881"/>
    </source>
</evidence>
<name>A0AAW2YSE8_9EUKA</name>
<keyword evidence="3" id="KW-1185">Reference proteome</keyword>
<dbReference type="Pfam" id="PF00881">
    <property type="entry name" value="Nitroreductase"/>
    <property type="match status" value="1"/>
</dbReference>
<comment type="caution">
    <text evidence="2">The sequence shown here is derived from an EMBL/GenBank/DDBJ whole genome shotgun (WGS) entry which is preliminary data.</text>
</comment>
<feature type="domain" description="Nitroreductase" evidence="1">
    <location>
        <begin position="43"/>
        <end position="241"/>
    </location>
</feature>
<sequence length="277" mass="31777">MLRTKSVRNLYPIHNFFSLRGFSASTKFRSFEEDAVSFERTVLKRQSARSFIEKDVPHDVLQHILGLTQRSPSGYNLQPWVAIVINDPEKKNKLHEVCLSQKKVLEAPISVIFAANHNVLENVDEVVRMEYESGNWNKEYAERTKRLATTFLQTGPCHTLQVAKYIFTSILSYIKPITQAPVNIKAYTWKSAMMAAMTFMLAASSHNLSTHAMEGFDERRLKQLVGLPSHYSIPVVICLGYSDEKENTSSRLPTDHVYRENDFEVPMQDINSFNNKK</sequence>
<reference evidence="2 3" key="1">
    <citation type="submission" date="2024-03" db="EMBL/GenBank/DDBJ databases">
        <title>The Acrasis kona genome and developmental transcriptomes reveal deep origins of eukaryotic multicellular pathways.</title>
        <authorList>
            <person name="Sheikh S."/>
            <person name="Fu C.-J."/>
            <person name="Brown M.W."/>
            <person name="Baldauf S.L."/>
        </authorList>
    </citation>
    <scope>NUCLEOTIDE SEQUENCE [LARGE SCALE GENOMIC DNA]</scope>
    <source>
        <strain evidence="2 3">ATCC MYA-3509</strain>
    </source>
</reference>